<dbReference type="EMBL" id="BALE01000017">
    <property type="protein sequence ID" value="GAN54274.1"/>
    <property type="molecule type" value="Genomic_DNA"/>
</dbReference>
<feature type="region of interest" description="Disordered" evidence="1">
    <location>
        <begin position="68"/>
        <end position="103"/>
    </location>
</feature>
<proteinExistence type="predicted"/>
<sequence length="300" mass="32373">MSLFSGARLLTGTFLQNCRMAGLVAAAAVVPAAHAQSSGGGWFVPKAAHPTADAPAPSHVTRRVAPPISEPQQSDEDQQPQTPPVLPQPPIPNSPEIPKEAPPPTAIIGVISVQDVMAQSAAAQEVQRVIGERRDQLAQQAQRAQEGLRAERDRLQGDAKSMSSDQFNVRARHLQEEAIREQRDFRNRARIVQEALQVSLDQIERELKVIIPQVAKAHGMNLVMHLEQIAMHLGGQDISDEVAQHLNQVMQHVYIPAANVDPEVLAKSGKMPTTADAQGQNGAPQPASEPAPPASVLRQH</sequence>
<dbReference type="AlphaFoldDB" id="A0A0D6MKU1"/>
<feature type="signal peptide" evidence="2">
    <location>
        <begin position="1"/>
        <end position="35"/>
    </location>
</feature>
<dbReference type="InterPro" id="IPR024930">
    <property type="entry name" value="Skp_dom_sf"/>
</dbReference>
<accession>A0A0D6MKU1</accession>
<dbReference type="OrthoDB" id="7272587at2"/>
<keyword evidence="4" id="KW-1185">Reference proteome</keyword>
<dbReference type="SMART" id="SM00935">
    <property type="entry name" value="OmpH"/>
    <property type="match status" value="1"/>
</dbReference>
<comment type="caution">
    <text evidence="3">The sequence shown here is derived from an EMBL/GenBank/DDBJ whole genome shotgun (WGS) entry which is preliminary data.</text>
</comment>
<name>A0A0D6MKU1_9PROT</name>
<organism evidence="3 4">
    <name type="scientific">Tanticharoenia sakaeratensis NBRC 103193</name>
    <dbReference type="NCBI Taxonomy" id="1231623"/>
    <lineage>
        <taxon>Bacteria</taxon>
        <taxon>Pseudomonadati</taxon>
        <taxon>Pseudomonadota</taxon>
        <taxon>Alphaproteobacteria</taxon>
        <taxon>Acetobacterales</taxon>
        <taxon>Acetobacteraceae</taxon>
        <taxon>Tanticharoenia</taxon>
    </lineage>
</organism>
<protein>
    <recommendedName>
        <fullName evidence="5">Outer membrane protein</fullName>
    </recommendedName>
</protein>
<dbReference type="GO" id="GO:0051082">
    <property type="term" value="F:unfolded protein binding"/>
    <property type="evidence" value="ECO:0007669"/>
    <property type="project" value="InterPro"/>
</dbReference>
<keyword evidence="2" id="KW-0732">Signal</keyword>
<reference evidence="3 4" key="1">
    <citation type="submission" date="2012-10" db="EMBL/GenBank/DDBJ databases">
        <title>Genome sequencing of Tanticharoenia sakaeratensis NBRC 103193.</title>
        <authorList>
            <person name="Azuma Y."/>
            <person name="Hadano H."/>
            <person name="Hirakawa H."/>
            <person name="Matsushita K."/>
        </authorList>
    </citation>
    <scope>NUCLEOTIDE SEQUENCE [LARGE SCALE GENOMIC DNA]</scope>
    <source>
        <strain evidence="3 4">NBRC 103193</strain>
    </source>
</reference>
<evidence type="ECO:0000313" key="3">
    <source>
        <dbReference type="EMBL" id="GAN54274.1"/>
    </source>
</evidence>
<dbReference type="SUPFAM" id="SSF111384">
    <property type="entry name" value="OmpH-like"/>
    <property type="match status" value="1"/>
</dbReference>
<evidence type="ECO:0000313" key="4">
    <source>
        <dbReference type="Proteomes" id="UP000032679"/>
    </source>
</evidence>
<feature type="compositionally biased region" description="Pro residues" evidence="1">
    <location>
        <begin position="81"/>
        <end position="103"/>
    </location>
</feature>
<feature type="region of interest" description="Disordered" evidence="1">
    <location>
        <begin position="266"/>
        <end position="300"/>
    </location>
</feature>
<evidence type="ECO:0000256" key="1">
    <source>
        <dbReference type="SAM" id="MobiDB-lite"/>
    </source>
</evidence>
<dbReference type="STRING" id="1231623.Tasa_017_157"/>
<dbReference type="RefSeq" id="WP_084712175.1">
    <property type="nucleotide sequence ID" value="NZ_BALE01000017.1"/>
</dbReference>
<dbReference type="InterPro" id="IPR005632">
    <property type="entry name" value="Chaperone_Skp"/>
</dbReference>
<evidence type="ECO:0008006" key="5">
    <source>
        <dbReference type="Google" id="ProtNLM"/>
    </source>
</evidence>
<evidence type="ECO:0000256" key="2">
    <source>
        <dbReference type="SAM" id="SignalP"/>
    </source>
</evidence>
<feature type="chain" id="PRO_5002308123" description="Outer membrane protein" evidence="2">
    <location>
        <begin position="36"/>
        <end position="300"/>
    </location>
</feature>
<dbReference type="Pfam" id="PF03938">
    <property type="entry name" value="OmpH"/>
    <property type="match status" value="1"/>
</dbReference>
<gene>
    <name evidence="3" type="ORF">Tasa_017_157</name>
</gene>
<dbReference type="Gene3D" id="3.30.910.20">
    <property type="entry name" value="Skp domain"/>
    <property type="match status" value="1"/>
</dbReference>
<dbReference type="Proteomes" id="UP000032679">
    <property type="component" value="Unassembled WGS sequence"/>
</dbReference>